<reference evidence="3" key="1">
    <citation type="submission" date="2018-06" db="EMBL/GenBank/DDBJ databases">
        <authorList>
            <person name="Zhirakovskaya E."/>
        </authorList>
    </citation>
    <scope>NUCLEOTIDE SEQUENCE</scope>
</reference>
<dbReference type="GO" id="GO:0000271">
    <property type="term" value="P:polysaccharide biosynthetic process"/>
    <property type="evidence" value="ECO:0007669"/>
    <property type="project" value="TreeGrafter"/>
</dbReference>
<keyword evidence="1" id="KW-0812">Transmembrane</keyword>
<feature type="transmembrane region" description="Helical" evidence="1">
    <location>
        <begin position="273"/>
        <end position="294"/>
    </location>
</feature>
<dbReference type="GO" id="GO:0016747">
    <property type="term" value="F:acyltransferase activity, transferring groups other than amino-acyl groups"/>
    <property type="evidence" value="ECO:0007669"/>
    <property type="project" value="InterPro"/>
</dbReference>
<feature type="transmembrane region" description="Helical" evidence="1">
    <location>
        <begin position="189"/>
        <end position="209"/>
    </location>
</feature>
<gene>
    <name evidence="3" type="ORF">MNBD_GAMMA06-55</name>
</gene>
<proteinExistence type="predicted"/>
<dbReference type="PANTHER" id="PTHR23028:SF53">
    <property type="entry name" value="ACYL_TRANSF_3 DOMAIN-CONTAINING PROTEIN"/>
    <property type="match status" value="1"/>
</dbReference>
<accession>A0A3B0WCN0</accession>
<dbReference type="InterPro" id="IPR050879">
    <property type="entry name" value="Acyltransferase_3"/>
</dbReference>
<evidence type="ECO:0000259" key="2">
    <source>
        <dbReference type="Pfam" id="PF01757"/>
    </source>
</evidence>
<organism evidence="3">
    <name type="scientific">hydrothermal vent metagenome</name>
    <dbReference type="NCBI Taxonomy" id="652676"/>
    <lineage>
        <taxon>unclassified sequences</taxon>
        <taxon>metagenomes</taxon>
        <taxon>ecological metagenomes</taxon>
    </lineage>
</organism>
<feature type="transmembrane region" description="Helical" evidence="1">
    <location>
        <begin position="12"/>
        <end position="32"/>
    </location>
</feature>
<dbReference type="InterPro" id="IPR002656">
    <property type="entry name" value="Acyl_transf_3_dom"/>
</dbReference>
<feature type="transmembrane region" description="Helical" evidence="1">
    <location>
        <begin position="164"/>
        <end position="183"/>
    </location>
</feature>
<dbReference type="AlphaFoldDB" id="A0A3B0WCN0"/>
<keyword evidence="1" id="KW-0472">Membrane</keyword>
<evidence type="ECO:0000313" key="3">
    <source>
        <dbReference type="EMBL" id="VAW50093.1"/>
    </source>
</evidence>
<dbReference type="GO" id="GO:0016020">
    <property type="term" value="C:membrane"/>
    <property type="evidence" value="ECO:0007669"/>
    <property type="project" value="TreeGrafter"/>
</dbReference>
<feature type="transmembrane region" description="Helical" evidence="1">
    <location>
        <begin position="306"/>
        <end position="328"/>
    </location>
</feature>
<feature type="transmembrane region" description="Helical" evidence="1">
    <location>
        <begin position="52"/>
        <end position="69"/>
    </location>
</feature>
<dbReference type="PANTHER" id="PTHR23028">
    <property type="entry name" value="ACETYLTRANSFERASE"/>
    <property type="match status" value="1"/>
</dbReference>
<dbReference type="Pfam" id="PF01757">
    <property type="entry name" value="Acyl_transf_3"/>
    <property type="match status" value="1"/>
</dbReference>
<evidence type="ECO:0000256" key="1">
    <source>
        <dbReference type="SAM" id="Phobius"/>
    </source>
</evidence>
<feature type="transmembrane region" description="Helical" evidence="1">
    <location>
        <begin position="137"/>
        <end position="159"/>
    </location>
</feature>
<feature type="transmembrane region" description="Helical" evidence="1">
    <location>
        <begin position="89"/>
        <end position="111"/>
    </location>
</feature>
<feature type="domain" description="Acyltransferase 3" evidence="2">
    <location>
        <begin position="11"/>
        <end position="325"/>
    </location>
</feature>
<sequence>MKKRTYHRYDGVQALRFFAAFLVLITHSTLYATERLGIGGEVWGTGAKGVDIFFVISGFVMVISSHHLIGTPNGWSTFLLKRCTRVVPLYWMATTLKLVILLLAASVVLHAKFDWWYILKSYFFIPSENIDGKIKPFLGVGWTLVFEMFFYLIFTLALFFKKNIFLFVGLILLAFSSATILRPTNYSPLWYLMDAIILEFYFGMLIGYLMLKNKRLPTMPSCIAIFLAISYMLLSNNSLHLPRFLENGIPATILVWSIVSLERHLQDRIPSTIMFFGAASYALYLFHPMIAPAAPEILKRLSIQNSIISVIFSITLAMIAAAIIHRFAEIPAAKFFRKLNK</sequence>
<dbReference type="EMBL" id="UOFD01000002">
    <property type="protein sequence ID" value="VAW50093.1"/>
    <property type="molecule type" value="Genomic_DNA"/>
</dbReference>
<keyword evidence="1" id="KW-1133">Transmembrane helix</keyword>
<name>A0A3B0WCN0_9ZZZZ</name>
<protein>
    <submittedName>
        <fullName evidence="3">Exopolysaccharide production protein ExoZ</fullName>
    </submittedName>
</protein>